<dbReference type="GO" id="GO:0007166">
    <property type="term" value="P:cell surface receptor signaling pathway"/>
    <property type="evidence" value="ECO:0007669"/>
    <property type="project" value="TreeGrafter"/>
</dbReference>
<feature type="chain" id="PRO_5018325622" description="Ig-like domain-containing protein" evidence="13">
    <location>
        <begin position="25"/>
        <end position="363"/>
    </location>
</feature>
<dbReference type="GO" id="GO:0071222">
    <property type="term" value="P:cellular response to lipopolysaccharide"/>
    <property type="evidence" value="ECO:0007669"/>
    <property type="project" value="TreeGrafter"/>
</dbReference>
<dbReference type="InterPro" id="IPR003599">
    <property type="entry name" value="Ig_sub"/>
</dbReference>
<feature type="transmembrane region" description="Helical" evidence="12">
    <location>
        <begin position="337"/>
        <end position="359"/>
    </location>
</feature>
<keyword evidence="2" id="KW-1003">Cell membrane</keyword>
<dbReference type="InterPro" id="IPR007110">
    <property type="entry name" value="Ig-like_dom"/>
</dbReference>
<keyword evidence="9" id="KW-0325">Glycoprotein</keyword>
<evidence type="ECO:0000256" key="9">
    <source>
        <dbReference type="ARBA" id="ARBA00023180"/>
    </source>
</evidence>
<comment type="subcellular location">
    <subcellularLocation>
        <location evidence="1">Cell membrane</location>
        <topology evidence="1">Single-pass type I membrane protein</topology>
    </subcellularLocation>
</comment>
<keyword evidence="7" id="KW-1015">Disulfide bond</keyword>
<evidence type="ECO:0000256" key="7">
    <source>
        <dbReference type="ARBA" id="ARBA00023157"/>
    </source>
</evidence>
<dbReference type="GO" id="GO:0042130">
    <property type="term" value="P:negative regulation of T cell proliferation"/>
    <property type="evidence" value="ECO:0007669"/>
    <property type="project" value="TreeGrafter"/>
</dbReference>
<evidence type="ECO:0000256" key="1">
    <source>
        <dbReference type="ARBA" id="ARBA00004251"/>
    </source>
</evidence>
<dbReference type="InterPro" id="IPR036179">
    <property type="entry name" value="Ig-like_dom_sf"/>
</dbReference>
<proteinExistence type="predicted"/>
<evidence type="ECO:0000313" key="16">
    <source>
        <dbReference type="Proteomes" id="UP000281406"/>
    </source>
</evidence>
<feature type="domain" description="Ig-like" evidence="14">
    <location>
        <begin position="123"/>
        <end position="214"/>
    </location>
</feature>
<feature type="domain" description="Ig-like" evidence="14">
    <location>
        <begin position="29"/>
        <end position="104"/>
    </location>
</feature>
<dbReference type="InterPro" id="IPR013106">
    <property type="entry name" value="Ig_V-set"/>
</dbReference>
<keyword evidence="4 13" id="KW-0732">Signal</keyword>
<dbReference type="GO" id="GO:0006955">
    <property type="term" value="P:immune response"/>
    <property type="evidence" value="ECO:0007669"/>
    <property type="project" value="TreeGrafter"/>
</dbReference>
<dbReference type="GO" id="GO:0042102">
    <property type="term" value="P:positive regulation of T cell proliferation"/>
    <property type="evidence" value="ECO:0007669"/>
    <property type="project" value="TreeGrafter"/>
</dbReference>
<sequence>MNILGTTLVFIASLTGFFLQTSEVQVILGESVILPCNGSGFPVEELQLHWEAMGKDVISLSEGVITGGSAFEGRVNFFKDPAESKDFSLVLSDVMPNDGDVYECLWEGKKPICSVLLHVLMDPKLFDAHVEAVEGEDITLECFGNIPKYKPWEEIYIQWLKDNKEILRLSSGKMDVSIDYSIIALPPRHDICRGVFSLTIRSVSVFDQGDYQCRYKSSDYDPLPRRGFPERLMLTVWAASSGMTDLMDSVSSASVTSHTHTSTSVPTWTAVASSQTEAGRTAPAHAYAASAQTEMNSSVPTDTYAASTQTEVSSTAPERAEGQRDPLEFLSDEKTPWIRIGLISGVLLVTAVVLGLLLVSGRI</sequence>
<dbReference type="InterPro" id="IPR013783">
    <property type="entry name" value="Ig-like_fold"/>
</dbReference>
<feature type="compositionally biased region" description="Polar residues" evidence="11">
    <location>
        <begin position="303"/>
        <end position="316"/>
    </location>
</feature>
<feature type="signal peptide" evidence="13">
    <location>
        <begin position="1"/>
        <end position="24"/>
    </location>
</feature>
<evidence type="ECO:0000256" key="3">
    <source>
        <dbReference type="ARBA" id="ARBA00022692"/>
    </source>
</evidence>
<dbReference type="SMART" id="SM00409">
    <property type="entry name" value="IG"/>
    <property type="match status" value="2"/>
</dbReference>
<dbReference type="Pfam" id="PF07686">
    <property type="entry name" value="V-set"/>
    <property type="match status" value="2"/>
</dbReference>
<dbReference type="SMART" id="SM00406">
    <property type="entry name" value="IGv"/>
    <property type="match status" value="1"/>
</dbReference>
<dbReference type="GO" id="GO:0031295">
    <property type="term" value="P:T cell costimulation"/>
    <property type="evidence" value="ECO:0007669"/>
    <property type="project" value="TreeGrafter"/>
</dbReference>
<protein>
    <recommendedName>
        <fullName evidence="14">Ig-like domain-containing protein</fullName>
    </recommendedName>
</protein>
<keyword evidence="5 12" id="KW-1133">Transmembrane helix</keyword>
<evidence type="ECO:0000256" key="10">
    <source>
        <dbReference type="ARBA" id="ARBA00023319"/>
    </source>
</evidence>
<dbReference type="Gene3D" id="2.60.40.10">
    <property type="entry name" value="Immunoglobulins"/>
    <property type="match status" value="2"/>
</dbReference>
<dbReference type="InterPro" id="IPR051713">
    <property type="entry name" value="T-cell_Activation_Regulation"/>
</dbReference>
<evidence type="ECO:0000256" key="12">
    <source>
        <dbReference type="SAM" id="Phobius"/>
    </source>
</evidence>
<keyword evidence="6 12" id="KW-0472">Membrane</keyword>
<dbReference type="Proteomes" id="UP000281406">
    <property type="component" value="Unassembled WGS sequence"/>
</dbReference>
<reference evidence="15 16" key="1">
    <citation type="submission" date="2018-10" db="EMBL/GenBank/DDBJ databases">
        <title>Genome assembly for a Yunnan-Guizhou Plateau 3E fish, Anabarilius grahami (Regan), and its evolutionary and genetic applications.</title>
        <authorList>
            <person name="Jiang W."/>
        </authorList>
    </citation>
    <scope>NUCLEOTIDE SEQUENCE [LARGE SCALE GENOMIC DNA]</scope>
    <source>
        <strain evidence="15">AG-KIZ</strain>
        <tissue evidence="15">Muscle</tissue>
    </source>
</reference>
<organism evidence="15 16">
    <name type="scientific">Anabarilius grahami</name>
    <name type="common">Kanglang fish</name>
    <name type="synonym">Barilius grahami</name>
    <dbReference type="NCBI Taxonomy" id="495550"/>
    <lineage>
        <taxon>Eukaryota</taxon>
        <taxon>Metazoa</taxon>
        <taxon>Chordata</taxon>
        <taxon>Craniata</taxon>
        <taxon>Vertebrata</taxon>
        <taxon>Euteleostomi</taxon>
        <taxon>Actinopterygii</taxon>
        <taxon>Neopterygii</taxon>
        <taxon>Teleostei</taxon>
        <taxon>Ostariophysi</taxon>
        <taxon>Cypriniformes</taxon>
        <taxon>Xenocyprididae</taxon>
        <taxon>Xenocypridinae</taxon>
        <taxon>Xenocypridinae incertae sedis</taxon>
        <taxon>Anabarilius</taxon>
    </lineage>
</organism>
<dbReference type="OrthoDB" id="8722926at2759"/>
<accession>A0A3N0YGT0</accession>
<dbReference type="EMBL" id="RJVU01042594">
    <property type="protein sequence ID" value="ROL45363.1"/>
    <property type="molecule type" value="Genomic_DNA"/>
</dbReference>
<dbReference type="SUPFAM" id="SSF48726">
    <property type="entry name" value="Immunoglobulin"/>
    <property type="match status" value="2"/>
</dbReference>
<evidence type="ECO:0000313" key="15">
    <source>
        <dbReference type="EMBL" id="ROL45363.1"/>
    </source>
</evidence>
<comment type="caution">
    <text evidence="15">The sequence shown here is derived from an EMBL/GenBank/DDBJ whole genome shotgun (WGS) entry which is preliminary data.</text>
</comment>
<evidence type="ECO:0000256" key="8">
    <source>
        <dbReference type="ARBA" id="ARBA00023170"/>
    </source>
</evidence>
<evidence type="ECO:0000256" key="11">
    <source>
        <dbReference type="SAM" id="MobiDB-lite"/>
    </source>
</evidence>
<keyword evidence="16" id="KW-1185">Reference proteome</keyword>
<keyword evidence="8" id="KW-0675">Receptor</keyword>
<evidence type="ECO:0000259" key="14">
    <source>
        <dbReference type="PROSITE" id="PS50835"/>
    </source>
</evidence>
<name>A0A3N0YGT0_ANAGA</name>
<evidence type="ECO:0000256" key="2">
    <source>
        <dbReference type="ARBA" id="ARBA00022475"/>
    </source>
</evidence>
<gene>
    <name evidence="15" type="ORF">DPX16_4704</name>
</gene>
<evidence type="ECO:0000256" key="4">
    <source>
        <dbReference type="ARBA" id="ARBA00022729"/>
    </source>
</evidence>
<evidence type="ECO:0000256" key="13">
    <source>
        <dbReference type="SAM" id="SignalP"/>
    </source>
</evidence>
<evidence type="ECO:0000256" key="6">
    <source>
        <dbReference type="ARBA" id="ARBA00023136"/>
    </source>
</evidence>
<keyword evidence="10" id="KW-0393">Immunoglobulin domain</keyword>
<dbReference type="PANTHER" id="PTHR25466">
    <property type="entry name" value="T-LYMPHOCYTE ACTIVATION ANTIGEN"/>
    <property type="match status" value="1"/>
</dbReference>
<dbReference type="AlphaFoldDB" id="A0A3N0YGT0"/>
<dbReference type="PANTHER" id="PTHR25466:SF9">
    <property type="entry name" value="FIBRONECTIN TYPE-III DOMAIN-CONTAINING PROTEIN"/>
    <property type="match status" value="1"/>
</dbReference>
<dbReference type="GO" id="GO:0009897">
    <property type="term" value="C:external side of plasma membrane"/>
    <property type="evidence" value="ECO:0007669"/>
    <property type="project" value="TreeGrafter"/>
</dbReference>
<keyword evidence="3 12" id="KW-0812">Transmembrane</keyword>
<dbReference type="PROSITE" id="PS50835">
    <property type="entry name" value="IG_LIKE"/>
    <property type="match status" value="2"/>
</dbReference>
<evidence type="ECO:0000256" key="5">
    <source>
        <dbReference type="ARBA" id="ARBA00022989"/>
    </source>
</evidence>
<feature type="region of interest" description="Disordered" evidence="11">
    <location>
        <begin position="303"/>
        <end position="323"/>
    </location>
</feature>